<reference evidence="11 12" key="1">
    <citation type="submission" date="2018-04" db="EMBL/GenBank/DDBJ databases">
        <title>Genomic Encyclopedia of Archaeal and Bacterial Type Strains, Phase II (KMG-II): from individual species to whole genera.</title>
        <authorList>
            <person name="Goeker M."/>
        </authorList>
    </citation>
    <scope>NUCLEOTIDE SEQUENCE [LARGE SCALE GENOMIC DNA]</scope>
    <source>
        <strain evidence="11 12">DSM 5822</strain>
    </source>
</reference>
<accession>A0A2T5IWN5</accession>
<evidence type="ECO:0000256" key="1">
    <source>
        <dbReference type="ARBA" id="ARBA00010876"/>
    </source>
</evidence>
<comment type="function">
    <text evidence="9">Responsible for synthesis of pseudouridine from uracil.</text>
</comment>
<dbReference type="Proteomes" id="UP000244223">
    <property type="component" value="Unassembled WGS sequence"/>
</dbReference>
<evidence type="ECO:0000256" key="9">
    <source>
        <dbReference type="RuleBase" id="RU362028"/>
    </source>
</evidence>
<evidence type="ECO:0000256" key="5">
    <source>
        <dbReference type="ARBA" id="ARBA00036184"/>
    </source>
</evidence>
<dbReference type="NCBIfam" id="TIGR00005">
    <property type="entry name" value="rluA_subfam"/>
    <property type="match status" value="1"/>
</dbReference>
<evidence type="ECO:0000313" key="12">
    <source>
        <dbReference type="Proteomes" id="UP000244223"/>
    </source>
</evidence>
<feature type="domain" description="Pseudouridine synthase RsuA/RluA-like" evidence="10">
    <location>
        <begin position="15"/>
        <end position="161"/>
    </location>
</feature>
<dbReference type="AlphaFoldDB" id="A0A2T5IWN5"/>
<comment type="catalytic activity">
    <reaction evidence="6">
        <text>uridine(746) in 23S rRNA = pseudouridine(746) in 23S rRNA</text>
        <dbReference type="Rhea" id="RHEA:42548"/>
        <dbReference type="Rhea" id="RHEA-COMP:10109"/>
        <dbReference type="Rhea" id="RHEA-COMP:10110"/>
        <dbReference type="ChEBI" id="CHEBI:65314"/>
        <dbReference type="ChEBI" id="CHEBI:65315"/>
        <dbReference type="EC" id="5.4.99.29"/>
    </reaction>
</comment>
<evidence type="ECO:0000256" key="3">
    <source>
        <dbReference type="ARBA" id="ARBA00022694"/>
    </source>
</evidence>
<organism evidence="11 12">
    <name type="scientific">Agitococcus lubricus</name>
    <dbReference type="NCBI Taxonomy" id="1077255"/>
    <lineage>
        <taxon>Bacteria</taxon>
        <taxon>Pseudomonadati</taxon>
        <taxon>Pseudomonadota</taxon>
        <taxon>Gammaproteobacteria</taxon>
        <taxon>Moraxellales</taxon>
        <taxon>Moraxellaceae</taxon>
        <taxon>Agitococcus</taxon>
    </lineage>
</organism>
<dbReference type="InterPro" id="IPR006225">
    <property type="entry name" value="PsdUridine_synth_RluC/D"/>
</dbReference>
<dbReference type="EC" id="5.4.99.-" evidence="9"/>
<comment type="similarity">
    <text evidence="1 9">Belongs to the pseudouridine synthase RluA family.</text>
</comment>
<keyword evidence="2" id="KW-0698">rRNA processing</keyword>
<dbReference type="GO" id="GO:0000455">
    <property type="term" value="P:enzyme-directed rRNA pseudouridine synthesis"/>
    <property type="evidence" value="ECO:0007669"/>
    <property type="project" value="TreeGrafter"/>
</dbReference>
<dbReference type="EMBL" id="QAON01000013">
    <property type="protein sequence ID" value="PTQ88249.1"/>
    <property type="molecule type" value="Genomic_DNA"/>
</dbReference>
<dbReference type="CDD" id="cd02869">
    <property type="entry name" value="PseudoU_synth_RluA_like"/>
    <property type="match status" value="1"/>
</dbReference>
<dbReference type="Pfam" id="PF00849">
    <property type="entry name" value="PseudoU_synth_2"/>
    <property type="match status" value="1"/>
</dbReference>
<evidence type="ECO:0000256" key="7">
    <source>
        <dbReference type="ARBA" id="ARBA00037305"/>
    </source>
</evidence>
<dbReference type="PROSITE" id="PS01129">
    <property type="entry name" value="PSI_RLU"/>
    <property type="match status" value="1"/>
</dbReference>
<evidence type="ECO:0000259" key="10">
    <source>
        <dbReference type="Pfam" id="PF00849"/>
    </source>
</evidence>
<evidence type="ECO:0000256" key="2">
    <source>
        <dbReference type="ARBA" id="ARBA00022552"/>
    </source>
</evidence>
<comment type="catalytic activity">
    <reaction evidence="5">
        <text>uridine(32) in tRNA = pseudouridine(32) in tRNA</text>
        <dbReference type="Rhea" id="RHEA:42544"/>
        <dbReference type="Rhea" id="RHEA-COMP:10107"/>
        <dbReference type="Rhea" id="RHEA-COMP:10108"/>
        <dbReference type="ChEBI" id="CHEBI:65314"/>
        <dbReference type="ChEBI" id="CHEBI:65315"/>
        <dbReference type="EC" id="5.4.99.28"/>
    </reaction>
</comment>
<dbReference type="PANTHER" id="PTHR21600:SF91">
    <property type="entry name" value="DUAL-SPECIFICITY RNA PSEUDOURIDINE SYNTHASE RLUA"/>
    <property type="match status" value="1"/>
</dbReference>
<evidence type="ECO:0000256" key="8">
    <source>
        <dbReference type="PIRSR" id="PIRSR606225-1"/>
    </source>
</evidence>
<dbReference type="GO" id="GO:0003723">
    <property type="term" value="F:RNA binding"/>
    <property type="evidence" value="ECO:0007669"/>
    <property type="project" value="InterPro"/>
</dbReference>
<name>A0A2T5IWN5_9GAMM</name>
<evidence type="ECO:0000256" key="6">
    <source>
        <dbReference type="ARBA" id="ARBA00036916"/>
    </source>
</evidence>
<dbReference type="OrthoDB" id="9807829at2"/>
<dbReference type="SUPFAM" id="SSF55120">
    <property type="entry name" value="Pseudouridine synthase"/>
    <property type="match status" value="1"/>
</dbReference>
<dbReference type="GO" id="GO:0160142">
    <property type="term" value="F:23S rRNA pseudouridine(746) synthase activity"/>
    <property type="evidence" value="ECO:0007669"/>
    <property type="project" value="UniProtKB-EC"/>
</dbReference>
<gene>
    <name evidence="11" type="ORF">C8N29_11315</name>
</gene>
<dbReference type="InterPro" id="IPR006145">
    <property type="entry name" value="PsdUridine_synth_RsuA/RluA"/>
</dbReference>
<dbReference type="Gene3D" id="3.30.2350.10">
    <property type="entry name" value="Pseudouridine synthase"/>
    <property type="match status" value="1"/>
</dbReference>
<evidence type="ECO:0000313" key="11">
    <source>
        <dbReference type="EMBL" id="PTQ88249.1"/>
    </source>
</evidence>
<comment type="caution">
    <text evidence="11">The sequence shown here is derived from an EMBL/GenBank/DDBJ whole genome shotgun (WGS) entry which is preliminary data.</text>
</comment>
<protein>
    <recommendedName>
        <fullName evidence="9">Pseudouridine synthase</fullName>
        <ecNumber evidence="9">5.4.99.-</ecNumber>
    </recommendedName>
</protein>
<keyword evidence="12" id="KW-1185">Reference proteome</keyword>
<dbReference type="GO" id="GO:0008033">
    <property type="term" value="P:tRNA processing"/>
    <property type="evidence" value="ECO:0007669"/>
    <property type="project" value="UniProtKB-KW"/>
</dbReference>
<sequence>MRVAPDCPILFCDDDLLIVGKPAGLLTVQGKGADKQDCLLARLAVDYPEIRVIHRLDQDTSGLLVFARHLSAQQQLNKQFEQRRVHKQYIALVFGHVAEQSGEIDAPLRYDPLHPPRHIVDYEIGQSALTQWQVLARQPKSTRVLLKPVTGRSHQLRVHMQLLGHPILGDTLYASEAAQKLSPRLCLHAESLEFYHPVRQENCRFTWPAPF</sequence>
<comment type="function">
    <text evidence="7">Dual specificity enzyme that catalyzes the synthesis of pseudouridine from uracil-746 in 23S ribosomal RNA and from uracil-32 in the anticodon stem and loop of transfer RNAs.</text>
</comment>
<dbReference type="InterPro" id="IPR020103">
    <property type="entry name" value="PsdUridine_synth_cat_dom_sf"/>
</dbReference>
<dbReference type="InterPro" id="IPR050188">
    <property type="entry name" value="RluA_PseudoU_synthase"/>
</dbReference>
<keyword evidence="4 9" id="KW-0413">Isomerase</keyword>
<keyword evidence="3" id="KW-0819">tRNA processing</keyword>
<proteinExistence type="inferred from homology"/>
<dbReference type="RefSeq" id="WP_107866360.1">
    <property type="nucleotide sequence ID" value="NZ_QAON01000013.1"/>
</dbReference>
<dbReference type="PANTHER" id="PTHR21600">
    <property type="entry name" value="MITOCHONDRIAL RNA PSEUDOURIDINE SYNTHASE"/>
    <property type="match status" value="1"/>
</dbReference>
<comment type="catalytic activity">
    <reaction evidence="9">
        <text>a uridine in RNA = a pseudouridine in RNA</text>
        <dbReference type="Rhea" id="RHEA:48348"/>
        <dbReference type="Rhea" id="RHEA-COMP:12068"/>
        <dbReference type="Rhea" id="RHEA-COMP:12069"/>
        <dbReference type="ChEBI" id="CHEBI:65314"/>
        <dbReference type="ChEBI" id="CHEBI:65315"/>
    </reaction>
</comment>
<feature type="active site" evidence="8">
    <location>
        <position position="57"/>
    </location>
</feature>
<evidence type="ECO:0000256" key="4">
    <source>
        <dbReference type="ARBA" id="ARBA00023235"/>
    </source>
</evidence>
<dbReference type="InterPro" id="IPR006224">
    <property type="entry name" value="PsdUridine_synth_RluA-like_CS"/>
</dbReference>
<dbReference type="GO" id="GO:0160151">
    <property type="term" value="F:tRNA pseudouridine(32) synthase activity"/>
    <property type="evidence" value="ECO:0007669"/>
    <property type="project" value="UniProtKB-EC"/>
</dbReference>